<dbReference type="AlphaFoldDB" id="A0AAW2W343"/>
<feature type="transmembrane region" description="Helical" evidence="1">
    <location>
        <begin position="435"/>
        <end position="454"/>
    </location>
</feature>
<keyword evidence="1" id="KW-0812">Transmembrane</keyword>
<name>A0AAW2W343_SESRA</name>
<feature type="transmembrane region" description="Helical" evidence="1">
    <location>
        <begin position="631"/>
        <end position="660"/>
    </location>
</feature>
<dbReference type="GO" id="GO:0050982">
    <property type="term" value="P:detection of mechanical stimulus"/>
    <property type="evidence" value="ECO:0007669"/>
    <property type="project" value="TreeGrafter"/>
</dbReference>
<feature type="domain" description="Piezo-type mechanosensitive ion channel homolog" evidence="2">
    <location>
        <begin position="192"/>
        <end position="321"/>
    </location>
</feature>
<dbReference type="PANTHER" id="PTHR13167">
    <property type="entry name" value="PIEZO-TYPE MECHANOSENSITIVE ION CHANNEL COMPONENT"/>
    <property type="match status" value="1"/>
</dbReference>
<accession>A0AAW2W343</accession>
<feature type="transmembrane region" description="Helical" evidence="1">
    <location>
        <begin position="247"/>
        <end position="266"/>
    </location>
</feature>
<dbReference type="PANTHER" id="PTHR13167:SF25">
    <property type="entry name" value="PIEZO-TYPE MECHANOSENSITIVE ION CHANNEL COMPONENT"/>
    <property type="match status" value="1"/>
</dbReference>
<protein>
    <submittedName>
        <fullName evidence="3">Piezo-type mechanosensitive ion channel</fullName>
    </submittedName>
</protein>
<feature type="transmembrane region" description="Helical" evidence="1">
    <location>
        <begin position="406"/>
        <end position="423"/>
    </location>
</feature>
<dbReference type="InterPro" id="IPR027272">
    <property type="entry name" value="Piezo"/>
</dbReference>
<proteinExistence type="predicted"/>
<reference evidence="3" key="1">
    <citation type="submission" date="2020-06" db="EMBL/GenBank/DDBJ databases">
        <authorList>
            <person name="Li T."/>
            <person name="Hu X."/>
            <person name="Zhang T."/>
            <person name="Song X."/>
            <person name="Zhang H."/>
            <person name="Dai N."/>
            <person name="Sheng W."/>
            <person name="Hou X."/>
            <person name="Wei L."/>
        </authorList>
    </citation>
    <scope>NUCLEOTIDE SEQUENCE</scope>
    <source>
        <strain evidence="3">G02</strain>
        <tissue evidence="3">Leaf</tissue>
    </source>
</reference>
<dbReference type="GO" id="GO:0008381">
    <property type="term" value="F:mechanosensitive monoatomic ion channel activity"/>
    <property type="evidence" value="ECO:0007669"/>
    <property type="project" value="InterPro"/>
</dbReference>
<dbReference type="GO" id="GO:0016020">
    <property type="term" value="C:membrane"/>
    <property type="evidence" value="ECO:0007669"/>
    <property type="project" value="InterPro"/>
</dbReference>
<reference evidence="3" key="2">
    <citation type="journal article" date="2024" name="Plant">
        <title>Genomic evolution and insights into agronomic trait innovations of Sesamum species.</title>
        <authorList>
            <person name="Miao H."/>
            <person name="Wang L."/>
            <person name="Qu L."/>
            <person name="Liu H."/>
            <person name="Sun Y."/>
            <person name="Le M."/>
            <person name="Wang Q."/>
            <person name="Wei S."/>
            <person name="Zheng Y."/>
            <person name="Lin W."/>
            <person name="Duan Y."/>
            <person name="Cao H."/>
            <person name="Xiong S."/>
            <person name="Wang X."/>
            <person name="Wei L."/>
            <person name="Li C."/>
            <person name="Ma Q."/>
            <person name="Ju M."/>
            <person name="Zhao R."/>
            <person name="Li G."/>
            <person name="Mu C."/>
            <person name="Tian Q."/>
            <person name="Mei H."/>
            <person name="Zhang T."/>
            <person name="Gao T."/>
            <person name="Zhang H."/>
        </authorList>
    </citation>
    <scope>NUCLEOTIDE SEQUENCE</scope>
    <source>
        <strain evidence="3">G02</strain>
    </source>
</reference>
<dbReference type="EMBL" id="JACGWJ010000002">
    <property type="protein sequence ID" value="KAL0435788.1"/>
    <property type="molecule type" value="Genomic_DNA"/>
</dbReference>
<evidence type="ECO:0000259" key="2">
    <source>
        <dbReference type="Pfam" id="PF25288"/>
    </source>
</evidence>
<evidence type="ECO:0000313" key="3">
    <source>
        <dbReference type="EMBL" id="KAL0435788.1"/>
    </source>
</evidence>
<organism evidence="3">
    <name type="scientific">Sesamum radiatum</name>
    <name type="common">Black benniseed</name>
    <dbReference type="NCBI Taxonomy" id="300843"/>
    <lineage>
        <taxon>Eukaryota</taxon>
        <taxon>Viridiplantae</taxon>
        <taxon>Streptophyta</taxon>
        <taxon>Embryophyta</taxon>
        <taxon>Tracheophyta</taxon>
        <taxon>Spermatophyta</taxon>
        <taxon>Magnoliopsida</taxon>
        <taxon>eudicotyledons</taxon>
        <taxon>Gunneridae</taxon>
        <taxon>Pentapetalae</taxon>
        <taxon>asterids</taxon>
        <taxon>lamiids</taxon>
        <taxon>Lamiales</taxon>
        <taxon>Pedaliaceae</taxon>
        <taxon>Sesamum</taxon>
    </lineage>
</organism>
<feature type="transmembrane region" description="Helical" evidence="1">
    <location>
        <begin position="100"/>
        <end position="117"/>
    </location>
</feature>
<dbReference type="Pfam" id="PF25288">
    <property type="entry name" value="PIEZO"/>
    <property type="match status" value="1"/>
</dbReference>
<feature type="transmembrane region" description="Helical" evidence="1">
    <location>
        <begin position="74"/>
        <end position="93"/>
    </location>
</feature>
<comment type="caution">
    <text evidence="3">The sequence shown here is derived from an EMBL/GenBank/DDBJ whole genome shotgun (WGS) entry which is preliminary data.</text>
</comment>
<evidence type="ECO:0000256" key="1">
    <source>
        <dbReference type="SAM" id="Phobius"/>
    </source>
</evidence>
<sequence>MSLREGNLTEQLLPSRSSFFVHQLRSGVRHTNILLRGQFSGFLVSTGLHMASRYPCSLFRIGASTLQVFVHLDYLYMSAIFVCFSIFVPFASVERLASCLHSLVAVSTYVFNVAFAYTKLKAGKDMEIWEMVGLWHYPIPGFFLLAQFCLGILVALGNLVNNSVFLCLSNEERRLSTENETEEVKEDAKVLVVATIAWGLRKCSRAIMLLLIFLIATKPGFIHAAYMIYFFAYLLSHKVNKRMRQSLILLCEAHFAILYILQLNLVSRKLEQKGSTSLDVLSQLGLLESDSSLDFLEIAILACFCAIYNHGFEMLFSFSAIVQHTACPPIGFSILRAGLSKSVLLSVYATSNIRDSSASCSHERRIALYLNAIGKKVLSTYRSFGTYIAFLTILIAVYLVRPNFISFGYTFLLLVWIIGRQLVEKTKRRLWFPLKVYAIAVFVFIYILSIFPTFKTWMSSKLDLLVSFGYNMEASLSENLSESLAIMIMWGKQAKMFPGQKHHEWSLFLGLQVYRPSFEGLEAGLRSKVLDNPSLSGSRELSSQMMEQSSWSFSGLIFINNLRFVLPQRWCGSNRKYDYIWGTVTESYKWKKKRIVALRQERFEMQKTTLRVYLKFWMENMFNLFGLEINMIALLLASFALLNAISMVYIACLATCILLPRPIIRKLWPIFAFLFATVLLAEYIAMWKSMMPLNRQVAMRAMHAAMIAGKTQIYISTTVRKCWLAEQIGAIVREQEKKAAWKTEQLQHIRKSEENKTQRNLQVEKMKSEMLNLQIQLHGMNSSTACGNESPTSGSVRRRRNASLTMQDFGNFEKRDGSINPDQGFSLNMNEYPSSVRGESPFAVEFTKHLTEASFGEITELEEYAG</sequence>
<dbReference type="GO" id="GO:0071260">
    <property type="term" value="P:cellular response to mechanical stimulus"/>
    <property type="evidence" value="ECO:0007669"/>
    <property type="project" value="TreeGrafter"/>
</dbReference>
<feature type="transmembrane region" description="Helical" evidence="1">
    <location>
        <begin position="384"/>
        <end position="400"/>
    </location>
</feature>
<gene>
    <name evidence="3" type="ORF">Sradi_0286700</name>
</gene>
<dbReference type="InterPro" id="IPR057611">
    <property type="entry name" value="PIEZO_dom"/>
</dbReference>
<dbReference type="GO" id="GO:0042391">
    <property type="term" value="P:regulation of membrane potential"/>
    <property type="evidence" value="ECO:0007669"/>
    <property type="project" value="TreeGrafter"/>
</dbReference>
<dbReference type="GO" id="GO:0005261">
    <property type="term" value="F:monoatomic cation channel activity"/>
    <property type="evidence" value="ECO:0007669"/>
    <property type="project" value="TreeGrafter"/>
</dbReference>
<keyword evidence="1" id="KW-1133">Transmembrane helix</keyword>
<feature type="transmembrane region" description="Helical" evidence="1">
    <location>
        <begin position="207"/>
        <end position="235"/>
    </location>
</feature>
<keyword evidence="1" id="KW-0472">Membrane</keyword>
<feature type="transmembrane region" description="Helical" evidence="1">
    <location>
        <begin position="666"/>
        <end position="685"/>
    </location>
</feature>
<feature type="transmembrane region" description="Helical" evidence="1">
    <location>
        <begin position="137"/>
        <end position="160"/>
    </location>
</feature>